<dbReference type="InterPro" id="IPR045357">
    <property type="entry name" value="Aminopeptidase_N-like_N"/>
</dbReference>
<evidence type="ECO:0000256" key="1">
    <source>
        <dbReference type="ARBA" id="ARBA00000098"/>
    </source>
</evidence>
<dbReference type="InterPro" id="IPR034016">
    <property type="entry name" value="M1_APN-typ"/>
</dbReference>
<comment type="cofactor">
    <cofactor evidence="9">
        <name>Zn(2+)</name>
        <dbReference type="ChEBI" id="CHEBI:29105"/>
    </cofactor>
    <text evidence="9">Binds 1 zinc ion per subunit.</text>
</comment>
<dbReference type="Pfam" id="PF17900">
    <property type="entry name" value="Peptidase_M1_N"/>
    <property type="match status" value="1"/>
</dbReference>
<dbReference type="InterPro" id="IPR024571">
    <property type="entry name" value="ERAP1-like_C_dom"/>
</dbReference>
<keyword evidence="6 9" id="KW-0378">Hydrolase</keyword>
<organism evidence="14 15">
    <name type="scientific">Rhodanobacter lycopersici</name>
    <dbReference type="NCBI Taxonomy" id="3162487"/>
    <lineage>
        <taxon>Bacteria</taxon>
        <taxon>Pseudomonadati</taxon>
        <taxon>Pseudomonadota</taxon>
        <taxon>Gammaproteobacteria</taxon>
        <taxon>Lysobacterales</taxon>
        <taxon>Rhodanobacteraceae</taxon>
        <taxon>Rhodanobacter</taxon>
    </lineage>
</organism>
<evidence type="ECO:0000256" key="7">
    <source>
        <dbReference type="ARBA" id="ARBA00022833"/>
    </source>
</evidence>
<dbReference type="Gene3D" id="2.60.40.1730">
    <property type="entry name" value="tricorn interacting facor f3 domain"/>
    <property type="match status" value="1"/>
</dbReference>
<dbReference type="Gene3D" id="1.10.390.10">
    <property type="entry name" value="Neutral Protease Domain 2"/>
    <property type="match status" value="1"/>
</dbReference>
<dbReference type="Pfam" id="PF11838">
    <property type="entry name" value="ERAP1_C"/>
    <property type="match status" value="1"/>
</dbReference>
<keyword evidence="8 9" id="KW-0482">Metalloprotease</keyword>
<keyword evidence="10" id="KW-0732">Signal</keyword>
<evidence type="ECO:0000256" key="3">
    <source>
        <dbReference type="ARBA" id="ARBA00022438"/>
    </source>
</evidence>
<dbReference type="PANTHER" id="PTHR11533:SF174">
    <property type="entry name" value="PUROMYCIN-SENSITIVE AMINOPEPTIDASE-RELATED"/>
    <property type="match status" value="1"/>
</dbReference>
<feature type="signal peptide" evidence="10">
    <location>
        <begin position="1"/>
        <end position="23"/>
    </location>
</feature>
<accession>A0ABV3QAH6</accession>
<dbReference type="RefSeq" id="WP_367852786.1">
    <property type="nucleotide sequence ID" value="NZ_JBFOHK010000001.1"/>
</dbReference>
<keyword evidence="15" id="KW-1185">Reference proteome</keyword>
<dbReference type="Proteomes" id="UP001556220">
    <property type="component" value="Unassembled WGS sequence"/>
</dbReference>
<keyword evidence="4 9" id="KW-0645">Protease</keyword>
<keyword evidence="5 9" id="KW-0479">Metal-binding</keyword>
<reference evidence="14 15" key="1">
    <citation type="submission" date="2024-06" db="EMBL/GenBank/DDBJ databases">
        <authorList>
            <person name="Woo H."/>
        </authorList>
    </citation>
    <scope>NUCLEOTIDE SEQUENCE [LARGE SCALE GENOMIC DNA]</scope>
    <source>
        <strain evidence="14 15">Si-c</strain>
    </source>
</reference>
<keyword evidence="3 9" id="KW-0031">Aminopeptidase</keyword>
<evidence type="ECO:0000259" key="13">
    <source>
        <dbReference type="Pfam" id="PF17900"/>
    </source>
</evidence>
<gene>
    <name evidence="14" type="ORF">ABQJ54_03040</name>
</gene>
<evidence type="ECO:0000256" key="5">
    <source>
        <dbReference type="ARBA" id="ARBA00022723"/>
    </source>
</evidence>
<dbReference type="GO" id="GO:0016787">
    <property type="term" value="F:hydrolase activity"/>
    <property type="evidence" value="ECO:0007669"/>
    <property type="project" value="UniProtKB-KW"/>
</dbReference>
<dbReference type="InterPro" id="IPR027268">
    <property type="entry name" value="Peptidase_M4/M1_CTD_sf"/>
</dbReference>
<dbReference type="Pfam" id="PF01433">
    <property type="entry name" value="Peptidase_M1"/>
    <property type="match status" value="1"/>
</dbReference>
<name>A0ABV3QAH6_9GAMM</name>
<evidence type="ECO:0000256" key="4">
    <source>
        <dbReference type="ARBA" id="ARBA00022670"/>
    </source>
</evidence>
<feature type="domain" description="ERAP1-like C-terminal" evidence="12">
    <location>
        <begin position="550"/>
        <end position="850"/>
    </location>
</feature>
<dbReference type="InterPro" id="IPR001930">
    <property type="entry name" value="Peptidase_M1"/>
</dbReference>
<dbReference type="SUPFAM" id="SSF55486">
    <property type="entry name" value="Metalloproteases ('zincins'), catalytic domain"/>
    <property type="match status" value="1"/>
</dbReference>
<dbReference type="EMBL" id="JBFOHK010000001">
    <property type="protein sequence ID" value="MEW9570712.1"/>
    <property type="molecule type" value="Genomic_DNA"/>
</dbReference>
<dbReference type="SUPFAM" id="SSF63737">
    <property type="entry name" value="Leukotriene A4 hydrolase N-terminal domain"/>
    <property type="match status" value="1"/>
</dbReference>
<dbReference type="CDD" id="cd09601">
    <property type="entry name" value="M1_APN-Q_like"/>
    <property type="match status" value="1"/>
</dbReference>
<sequence>MRVLFGTMTLMAVMLLSASHAFAANTPPVAVTTQLPADVRPTHYDLVITPHAQAMRFDGKVVIALDVLRPTANITLNALDLDLTRAVLSGGPDHAHLDPPRITQDKKAQTATFAFPSSLPAGHYQLSIDYAGVINAQAFGLFAVNYQGKQGPQRALYTQFENADARRFFPCWDEPAYKATIALTAIVPKGEMAVSNMPVAAQDDVGSDLQRVRFAATPPMSTYLLFFGLGDFERISTRVDGTDIGLVAPRGTAAQGQFALASARAILPEYNAYFGLRYPLPKLDIVLAPGSSSSTAAMENWGAIFSFEDYMLLDPAISSEMNKSTVFNTLAHEMAHLWFGDLVTMRWWDNLWLNEGFANWMALRATSKLHPEWEQDVYNVWFSEGVMDIDAQKTTHPIIEPVASPEQGQQAFDSITYAKGEALIGMLEHYIGEDAWRRGLHRYIAQHAYGNAVSEDLWQAMAGVTTEPVAAIAHDFTTQPGVPLLRVADAKCRDGQTTVQVSQGEFAVDQPGKVPGHWRVPVIAQVIGQPQVRQLVVGSATLKLPGCGALLVNAGQTGYYHSLYSLSLLAAINANFQKLSRMDQMGEFDNAWALSMAGMQPVSEPFELVKAASPASNPMFWWDVTRHLSGFDAYFRDDPAARARYRRFASARLEAVFARVGWLPRPGELASYKVLRTQLIAALGTLDDGRIVTEARQRFLALPDASSGDLRQNVLYVVARQADADTWNRLLAMARSEKAPLVRQKLYGMLALAEDEGLATRALNLALTPEIGTNGSAIFTGVSFMHPELAFDFAVAHRAQVDAMVGPNDRAEFYPDLAWGSNDPKIIGRIQAFAAAHIAPDARSSADMVINMIRHRAEVRNRQVPQIDAWLKQSGW</sequence>
<evidence type="ECO:0000313" key="15">
    <source>
        <dbReference type="Proteomes" id="UP001556220"/>
    </source>
</evidence>
<feature type="domain" description="Peptidase M1 membrane alanine aminopeptidase" evidence="11">
    <location>
        <begin position="258"/>
        <end position="475"/>
    </location>
</feature>
<proteinExistence type="inferred from homology"/>
<evidence type="ECO:0000256" key="8">
    <source>
        <dbReference type="ARBA" id="ARBA00023049"/>
    </source>
</evidence>
<protein>
    <recommendedName>
        <fullName evidence="9">Aminopeptidase</fullName>
        <ecNumber evidence="9">3.4.11.-</ecNumber>
    </recommendedName>
</protein>
<evidence type="ECO:0000256" key="9">
    <source>
        <dbReference type="RuleBase" id="RU364040"/>
    </source>
</evidence>
<feature type="domain" description="Aminopeptidase N-like N-terminal" evidence="13">
    <location>
        <begin position="41"/>
        <end position="224"/>
    </location>
</feature>
<comment type="caution">
    <text evidence="14">The sequence shown here is derived from an EMBL/GenBank/DDBJ whole genome shotgun (WGS) entry which is preliminary data.</text>
</comment>
<dbReference type="PRINTS" id="PR00756">
    <property type="entry name" value="ALADIPTASE"/>
</dbReference>
<evidence type="ECO:0000259" key="12">
    <source>
        <dbReference type="Pfam" id="PF11838"/>
    </source>
</evidence>
<dbReference type="InterPro" id="IPR014782">
    <property type="entry name" value="Peptidase_M1_dom"/>
</dbReference>
<evidence type="ECO:0000259" key="11">
    <source>
        <dbReference type="Pfam" id="PF01433"/>
    </source>
</evidence>
<dbReference type="PANTHER" id="PTHR11533">
    <property type="entry name" value="PROTEASE M1 ZINC METALLOPROTEASE"/>
    <property type="match status" value="1"/>
</dbReference>
<comment type="similarity">
    <text evidence="2 9">Belongs to the peptidase M1 family.</text>
</comment>
<evidence type="ECO:0000256" key="2">
    <source>
        <dbReference type="ARBA" id="ARBA00010136"/>
    </source>
</evidence>
<dbReference type="EC" id="3.4.11.-" evidence="9"/>
<dbReference type="InterPro" id="IPR050344">
    <property type="entry name" value="Peptidase_M1_aminopeptidases"/>
</dbReference>
<evidence type="ECO:0000313" key="14">
    <source>
        <dbReference type="EMBL" id="MEW9570712.1"/>
    </source>
</evidence>
<feature type="chain" id="PRO_5047065569" description="Aminopeptidase" evidence="10">
    <location>
        <begin position="24"/>
        <end position="876"/>
    </location>
</feature>
<evidence type="ECO:0000256" key="10">
    <source>
        <dbReference type="SAM" id="SignalP"/>
    </source>
</evidence>
<evidence type="ECO:0000256" key="6">
    <source>
        <dbReference type="ARBA" id="ARBA00022801"/>
    </source>
</evidence>
<comment type="catalytic activity">
    <reaction evidence="1">
        <text>Release of an N-terminal amino acid, Xaa-|-Yaa- from a peptide, amide or arylamide. Xaa is preferably Ala, but may be most amino acids including Pro (slow action). When a terminal hydrophobic residue is followed by a prolyl residue, the two may be released as an intact Xaa-Pro dipeptide.</text>
        <dbReference type="EC" id="3.4.11.2"/>
    </reaction>
</comment>
<dbReference type="Gene3D" id="1.25.50.20">
    <property type="match status" value="1"/>
</dbReference>
<keyword evidence="7 9" id="KW-0862">Zinc</keyword>
<dbReference type="InterPro" id="IPR042097">
    <property type="entry name" value="Aminopeptidase_N-like_N_sf"/>
</dbReference>